<organism evidence="3 4">
    <name type="scientific">Pseudomonas idahonensis</name>
    <dbReference type="NCBI Taxonomy" id="2942628"/>
    <lineage>
        <taxon>Bacteria</taxon>
        <taxon>Pseudomonadati</taxon>
        <taxon>Pseudomonadota</taxon>
        <taxon>Gammaproteobacteria</taxon>
        <taxon>Pseudomonadales</taxon>
        <taxon>Pseudomonadaceae</taxon>
        <taxon>Pseudomonas</taxon>
    </lineage>
</organism>
<evidence type="ECO:0000313" key="4">
    <source>
        <dbReference type="Proteomes" id="UP001217610"/>
    </source>
</evidence>
<gene>
    <name evidence="3" type="primary">tssA</name>
    <name evidence="3" type="ORF">M5G25_08495</name>
</gene>
<dbReference type="InterPro" id="IPR017740">
    <property type="entry name" value="TssA-like"/>
</dbReference>
<feature type="region of interest" description="Disordered" evidence="1">
    <location>
        <begin position="237"/>
        <end position="270"/>
    </location>
</feature>
<protein>
    <submittedName>
        <fullName evidence="3">Type VI secretion system protein TssA</fullName>
    </submittedName>
</protein>
<dbReference type="Pfam" id="PF06812">
    <property type="entry name" value="ImpA_N"/>
    <property type="match status" value="1"/>
</dbReference>
<dbReference type="Proteomes" id="UP001217610">
    <property type="component" value="Unassembled WGS sequence"/>
</dbReference>
<proteinExistence type="predicted"/>
<evidence type="ECO:0000313" key="3">
    <source>
        <dbReference type="EMBL" id="MDD1148322.1"/>
    </source>
</evidence>
<keyword evidence="4" id="KW-1185">Reference proteome</keyword>
<feature type="compositionally biased region" description="Low complexity" evidence="1">
    <location>
        <begin position="252"/>
        <end position="267"/>
    </location>
</feature>
<dbReference type="PANTHER" id="PTHR37951">
    <property type="entry name" value="CYTOPLASMIC PROTEIN-RELATED"/>
    <property type="match status" value="1"/>
</dbReference>
<accession>A0ABT5Q295</accession>
<dbReference type="PANTHER" id="PTHR37951:SF1">
    <property type="entry name" value="TYPE VI SECRETION SYSTEM COMPONENT TSSA1"/>
    <property type="match status" value="1"/>
</dbReference>
<dbReference type="NCBIfam" id="TIGR03363">
    <property type="entry name" value="VI_chp_8"/>
    <property type="match status" value="1"/>
</dbReference>
<dbReference type="InterPro" id="IPR010657">
    <property type="entry name" value="ImpA_N"/>
</dbReference>
<name>A0ABT5Q295_9PSED</name>
<dbReference type="EMBL" id="JAMDGR010000003">
    <property type="protein sequence ID" value="MDD1148322.1"/>
    <property type="molecule type" value="Genomic_DNA"/>
</dbReference>
<feature type="domain" description="ImpA N-terminal" evidence="2">
    <location>
        <begin position="7"/>
        <end position="130"/>
    </location>
</feature>
<evidence type="ECO:0000259" key="2">
    <source>
        <dbReference type="Pfam" id="PF06812"/>
    </source>
</evidence>
<dbReference type="RefSeq" id="WP_102881304.1">
    <property type="nucleotide sequence ID" value="NZ_JAMDGR010000003.1"/>
</dbReference>
<comment type="caution">
    <text evidence="3">The sequence shown here is derived from an EMBL/GenBank/DDBJ whole genome shotgun (WGS) entry which is preliminary data.</text>
</comment>
<sequence>MDVPMLLAAISATSPCGEDLEYDAEFLHLERAAQGQPERSMGDSILPAEPPDWRSVQQQSLDLLARSKDLRITHFLLQSTLALEGLPGLATSLDLINGLLRDYWAELHPRLDADDDNDPTVRINALAGLAADSTIGLLREAILTRSRTFGPVSVRAALNAAGLQHFSGESLGSDHLAGALQDSDPEHLEAIRHALSSARSAAESIEKQVSEQVGSASGVDLSALKQPLRLALQVLGQHAPQTSESPVDEPAEAPANEAGNAPVAPAATRISGEINSREDVLRSLDRLLAYYSRHEPSSPLPVLLNRAKNLVNADFAAIVRNLIPDGMSQFENLRGPESD</sequence>
<reference evidence="3 4" key="1">
    <citation type="submission" date="2022-05" db="EMBL/GenBank/DDBJ databases">
        <title>Novel Pseudomonas spp. Isolated from a Rainbow Trout Aquaculture Facility.</title>
        <authorList>
            <person name="Testerman T."/>
            <person name="Graf J."/>
        </authorList>
    </citation>
    <scope>NUCLEOTIDE SEQUENCE [LARGE SCALE GENOMIC DNA]</scope>
    <source>
        <strain evidence="3 4">ID357</strain>
    </source>
</reference>
<evidence type="ECO:0000256" key="1">
    <source>
        <dbReference type="SAM" id="MobiDB-lite"/>
    </source>
</evidence>